<keyword evidence="1" id="KW-1003">Cell membrane</keyword>
<dbReference type="PANTHER" id="PTHR42910:SF1">
    <property type="entry name" value="MAJOR FACILITATOR SUPERFAMILY (MFS) PROFILE DOMAIN-CONTAINING PROTEIN"/>
    <property type="match status" value="1"/>
</dbReference>
<keyword evidence="2 5" id="KW-0812">Transmembrane</keyword>
<feature type="transmembrane region" description="Helical" evidence="5">
    <location>
        <begin position="50"/>
        <end position="70"/>
    </location>
</feature>
<reference evidence="7 8" key="1">
    <citation type="submission" date="2022-04" db="EMBL/GenBank/DDBJ databases">
        <title>Proposal of a three novel species of Scandinavium, Scandinavium hiltneri, Scandinavium manionii, Scandinavium tedordense.</title>
        <authorList>
            <person name="Maddock D.W."/>
            <person name="Brady C.L."/>
            <person name="Denman S."/>
            <person name="Arnold D."/>
        </authorList>
    </citation>
    <scope>NUCLEOTIDE SEQUENCE [LARGE SCALE GENOMIC DNA]</scope>
    <source>
        <strain evidence="7 8">H11S7</strain>
    </source>
</reference>
<keyword evidence="8" id="KW-1185">Reference proteome</keyword>
<dbReference type="SUPFAM" id="SSF103473">
    <property type="entry name" value="MFS general substrate transporter"/>
    <property type="match status" value="1"/>
</dbReference>
<proteinExistence type="predicted"/>
<name>A0ABT2DWH5_9ENTR</name>
<evidence type="ECO:0000256" key="1">
    <source>
        <dbReference type="ARBA" id="ARBA00022475"/>
    </source>
</evidence>
<feature type="transmembrane region" description="Helical" evidence="5">
    <location>
        <begin position="101"/>
        <end position="123"/>
    </location>
</feature>
<feature type="transmembrane region" description="Helical" evidence="5">
    <location>
        <begin position="135"/>
        <end position="160"/>
    </location>
</feature>
<feature type="transmembrane region" description="Helical" evidence="5">
    <location>
        <begin position="217"/>
        <end position="239"/>
    </location>
</feature>
<accession>A0ABT2DWH5</accession>
<feature type="transmembrane region" description="Helical" evidence="5">
    <location>
        <begin position="245"/>
        <end position="264"/>
    </location>
</feature>
<organism evidence="7 8">
    <name type="scientific">Scandinavium hiltneri</name>
    <dbReference type="NCBI Taxonomy" id="2926519"/>
    <lineage>
        <taxon>Bacteria</taxon>
        <taxon>Pseudomonadati</taxon>
        <taxon>Pseudomonadota</taxon>
        <taxon>Gammaproteobacteria</taxon>
        <taxon>Enterobacterales</taxon>
        <taxon>Enterobacteriaceae</taxon>
        <taxon>Scandinavium</taxon>
    </lineage>
</organism>
<feature type="transmembrane region" description="Helical" evidence="5">
    <location>
        <begin position="77"/>
        <end position="95"/>
    </location>
</feature>
<feature type="domain" description="Major facilitator superfamily (MFS) profile" evidence="6">
    <location>
        <begin position="9"/>
        <end position="391"/>
    </location>
</feature>
<dbReference type="InterPro" id="IPR011701">
    <property type="entry name" value="MFS"/>
</dbReference>
<dbReference type="EMBL" id="JALIGE010000067">
    <property type="protein sequence ID" value="MCS2159981.1"/>
    <property type="molecule type" value="Genomic_DNA"/>
</dbReference>
<evidence type="ECO:0000259" key="6">
    <source>
        <dbReference type="PROSITE" id="PS50850"/>
    </source>
</evidence>
<feature type="transmembrane region" description="Helical" evidence="5">
    <location>
        <begin position="363"/>
        <end position="384"/>
    </location>
</feature>
<evidence type="ECO:0000313" key="7">
    <source>
        <dbReference type="EMBL" id="MCS2159981.1"/>
    </source>
</evidence>
<protein>
    <submittedName>
        <fullName evidence="7">MFS transporter</fullName>
    </submittedName>
</protein>
<dbReference type="InterPro" id="IPR020846">
    <property type="entry name" value="MFS_dom"/>
</dbReference>
<keyword evidence="3 5" id="KW-1133">Transmembrane helix</keyword>
<dbReference type="PROSITE" id="PS50850">
    <property type="entry name" value="MFS"/>
    <property type="match status" value="1"/>
</dbReference>
<comment type="caution">
    <text evidence="7">The sequence shown here is derived from an EMBL/GenBank/DDBJ whole genome shotgun (WGS) entry which is preliminary data.</text>
</comment>
<dbReference type="CDD" id="cd17324">
    <property type="entry name" value="MFS_NepI_like"/>
    <property type="match status" value="1"/>
</dbReference>
<feature type="transmembrane region" description="Helical" evidence="5">
    <location>
        <begin position="166"/>
        <end position="185"/>
    </location>
</feature>
<dbReference type="InterPro" id="IPR036259">
    <property type="entry name" value="MFS_trans_sf"/>
</dbReference>
<evidence type="ECO:0000256" key="3">
    <source>
        <dbReference type="ARBA" id="ARBA00022989"/>
    </source>
</evidence>
<dbReference type="Gene3D" id="1.20.1250.20">
    <property type="entry name" value="MFS general substrate transporter like domains"/>
    <property type="match status" value="1"/>
</dbReference>
<evidence type="ECO:0000256" key="4">
    <source>
        <dbReference type="ARBA" id="ARBA00023136"/>
    </source>
</evidence>
<keyword evidence="4 5" id="KW-0472">Membrane</keyword>
<dbReference type="RefSeq" id="WP_258986500.1">
    <property type="nucleotide sequence ID" value="NZ_JALIGE010000067.1"/>
</dbReference>
<dbReference type="PANTHER" id="PTHR42910">
    <property type="entry name" value="TRANSPORTER SCO4007-RELATED"/>
    <property type="match status" value="1"/>
</dbReference>
<evidence type="ECO:0000256" key="2">
    <source>
        <dbReference type="ARBA" id="ARBA00022692"/>
    </source>
</evidence>
<dbReference type="Pfam" id="PF07690">
    <property type="entry name" value="MFS_1"/>
    <property type="match status" value="1"/>
</dbReference>
<sequence length="394" mass="41618">MTKNSHGLSPALIALMSVATGLAVASNYYAQPLLDTIARAFSLSAGQAGFIVTAAQLGYAAGLLFLVPLGDMFERRTLIVSMTLLAAGGMLITASSHSLTMMILGTALTGLFSVVAQILVPLAATLASPDKRGKVVGTIMSGLLLGILLARTVAGLLASLGGWRTVYWVASVLMVLMAFALWRGLPKVKTETHLNYPQLLRSVFSLFKHDKLLRTRALLGCLTFANFSILWTSMAFLLAGAPFHFSEGVIGLFGLAGAAGALGARPAGGLADKGKSHLTTTTGLVLLLLSWLAIWFGHASVLALIVGILVLDLTVQGVHITNQTVIYRVQPEARNRLTAGYMTSYFIGGAAGSLISASAWQHWGWAGVCVAGVTMAALNLLVWWRGFHRQEAVV</sequence>
<gene>
    <name evidence="7" type="ORF">MUU47_02325</name>
</gene>
<feature type="transmembrane region" description="Helical" evidence="5">
    <location>
        <begin position="12"/>
        <end position="30"/>
    </location>
</feature>
<evidence type="ECO:0000256" key="5">
    <source>
        <dbReference type="SAM" id="Phobius"/>
    </source>
</evidence>
<dbReference type="Proteomes" id="UP001205357">
    <property type="component" value="Unassembled WGS sequence"/>
</dbReference>
<evidence type="ECO:0000313" key="8">
    <source>
        <dbReference type="Proteomes" id="UP001205357"/>
    </source>
</evidence>